<dbReference type="EMBL" id="JAPDDP010000078">
    <property type="protein sequence ID" value="MDA0184534.1"/>
    <property type="molecule type" value="Genomic_DNA"/>
</dbReference>
<protein>
    <recommendedName>
        <fullName evidence="5">DUF4878 domain-containing protein</fullName>
    </recommendedName>
</protein>
<dbReference type="Proteomes" id="UP001147653">
    <property type="component" value="Unassembled WGS sequence"/>
</dbReference>
<keyword evidence="2" id="KW-1133">Transmembrane helix</keyword>
<sequence>MTAAPEPTPAPPYSPPPRKKRRTGRIILIVVAAVMAVVIALVGGLFLLVNESTKDAQKVSDQLISAIQAGDGAKAYALTGPSFRAATTEADLTALVKNLSTLVTKDKASPDAKAINASTANGKIAVFVYTMDGTSGSPVYFKTQIRDEEGRWQVMNFRSSETALETDVE</sequence>
<dbReference type="RefSeq" id="WP_270028989.1">
    <property type="nucleotide sequence ID" value="NZ_JAPDDP010000078.1"/>
</dbReference>
<accession>A0A9X3SAI8</accession>
<keyword evidence="2" id="KW-0812">Transmembrane</keyword>
<proteinExistence type="predicted"/>
<dbReference type="AlphaFoldDB" id="A0A9X3SAI8"/>
<evidence type="ECO:0000313" key="3">
    <source>
        <dbReference type="EMBL" id="MDA0184534.1"/>
    </source>
</evidence>
<evidence type="ECO:0008006" key="5">
    <source>
        <dbReference type="Google" id="ProtNLM"/>
    </source>
</evidence>
<feature type="region of interest" description="Disordered" evidence="1">
    <location>
        <begin position="1"/>
        <end position="20"/>
    </location>
</feature>
<name>A0A9X3SAI8_9ACTN</name>
<reference evidence="3" key="1">
    <citation type="submission" date="2022-10" db="EMBL/GenBank/DDBJ databases">
        <title>The WGS of Solirubrobacter phytolaccae KCTC 29190.</title>
        <authorList>
            <person name="Jiang Z."/>
        </authorList>
    </citation>
    <scope>NUCLEOTIDE SEQUENCE</scope>
    <source>
        <strain evidence="3">KCTC 29190</strain>
    </source>
</reference>
<keyword evidence="4" id="KW-1185">Reference proteome</keyword>
<gene>
    <name evidence="3" type="ORF">OJ997_29800</name>
</gene>
<organism evidence="3 4">
    <name type="scientific">Solirubrobacter phytolaccae</name>
    <dbReference type="NCBI Taxonomy" id="1404360"/>
    <lineage>
        <taxon>Bacteria</taxon>
        <taxon>Bacillati</taxon>
        <taxon>Actinomycetota</taxon>
        <taxon>Thermoleophilia</taxon>
        <taxon>Solirubrobacterales</taxon>
        <taxon>Solirubrobacteraceae</taxon>
        <taxon>Solirubrobacter</taxon>
    </lineage>
</organism>
<comment type="caution">
    <text evidence="3">The sequence shown here is derived from an EMBL/GenBank/DDBJ whole genome shotgun (WGS) entry which is preliminary data.</text>
</comment>
<feature type="transmembrane region" description="Helical" evidence="2">
    <location>
        <begin position="26"/>
        <end position="49"/>
    </location>
</feature>
<evidence type="ECO:0000256" key="1">
    <source>
        <dbReference type="SAM" id="MobiDB-lite"/>
    </source>
</evidence>
<evidence type="ECO:0000256" key="2">
    <source>
        <dbReference type="SAM" id="Phobius"/>
    </source>
</evidence>
<keyword evidence="2" id="KW-0472">Membrane</keyword>
<evidence type="ECO:0000313" key="4">
    <source>
        <dbReference type="Proteomes" id="UP001147653"/>
    </source>
</evidence>
<feature type="compositionally biased region" description="Pro residues" evidence="1">
    <location>
        <begin position="1"/>
        <end position="16"/>
    </location>
</feature>